<keyword evidence="3" id="KW-1185">Reference proteome</keyword>
<reference evidence="3" key="1">
    <citation type="journal article" date="2019" name="Int. J. Syst. Evol. Microbiol.">
        <title>The Global Catalogue of Microorganisms (GCM) 10K type strain sequencing project: providing services to taxonomists for standard genome sequencing and annotation.</title>
        <authorList>
            <consortium name="The Broad Institute Genomics Platform"/>
            <consortium name="The Broad Institute Genome Sequencing Center for Infectious Disease"/>
            <person name="Wu L."/>
            <person name="Ma J."/>
        </authorList>
    </citation>
    <scope>NUCLEOTIDE SEQUENCE [LARGE SCALE GENOMIC DNA]</scope>
    <source>
        <strain evidence="3">CCM 7043</strain>
    </source>
</reference>
<evidence type="ECO:0000313" key="3">
    <source>
        <dbReference type="Proteomes" id="UP001597114"/>
    </source>
</evidence>
<dbReference type="RefSeq" id="WP_344717494.1">
    <property type="nucleotide sequence ID" value="NZ_BAAAUS010000001.1"/>
</dbReference>
<proteinExistence type="predicted"/>
<accession>A0ABW4FB01</accession>
<feature type="domain" description="Conserved hypothetical protein CHP02391" evidence="1">
    <location>
        <begin position="124"/>
        <end position="248"/>
    </location>
</feature>
<name>A0ABW4FB01_9PSEU</name>
<gene>
    <name evidence="2" type="ORF">ACFSJD_43325</name>
</gene>
<evidence type="ECO:0000259" key="1">
    <source>
        <dbReference type="Pfam" id="PF09509"/>
    </source>
</evidence>
<dbReference type="EMBL" id="JBHUCO010000082">
    <property type="protein sequence ID" value="MFD1524381.1"/>
    <property type="molecule type" value="Genomic_DNA"/>
</dbReference>
<organism evidence="2 3">
    <name type="scientific">Pseudonocardia yunnanensis</name>
    <dbReference type="NCBI Taxonomy" id="58107"/>
    <lineage>
        <taxon>Bacteria</taxon>
        <taxon>Bacillati</taxon>
        <taxon>Actinomycetota</taxon>
        <taxon>Actinomycetes</taxon>
        <taxon>Pseudonocardiales</taxon>
        <taxon>Pseudonocardiaceae</taxon>
        <taxon>Pseudonocardia</taxon>
    </lineage>
</organism>
<sequence length="258" mass="28935">MDQAWAVEQLELFIAKIDKYRELHEQIRVTGGGNERVYAQLSSQVDEVDGEIRRLEPAVEVMMDAVDPELRNYGRGDPEDQWTSASLWWDQARWAAQRALGLHTVATEAKRRMRPDSPELLADQLHPWVWEAARPMWEAGSPQVAVLHAAQSVNSRIQQKLGRLDASEAGLCQEAFSAEDAKPGRPRLRFPGDRNTDTWKALQNGAGRFGAGCFIAIRNPVAHQHDYPLTQQEALEQLAALSVFARWVDVCSVEVAGT</sequence>
<dbReference type="Proteomes" id="UP001597114">
    <property type="component" value="Unassembled WGS sequence"/>
</dbReference>
<protein>
    <submittedName>
        <fullName evidence="2">TIGR02391 family protein</fullName>
    </submittedName>
</protein>
<dbReference type="Pfam" id="PF09509">
    <property type="entry name" value="Hypoth_Ymh"/>
    <property type="match status" value="1"/>
</dbReference>
<evidence type="ECO:0000313" key="2">
    <source>
        <dbReference type="EMBL" id="MFD1524381.1"/>
    </source>
</evidence>
<comment type="caution">
    <text evidence="2">The sequence shown here is derived from an EMBL/GenBank/DDBJ whole genome shotgun (WGS) entry which is preliminary data.</text>
</comment>
<dbReference type="InterPro" id="IPR012654">
    <property type="entry name" value="CHP02391"/>
</dbReference>